<protein>
    <recommendedName>
        <fullName evidence="3">N-acetyltransferase domain-containing protein</fullName>
    </recommendedName>
</protein>
<proteinExistence type="predicted"/>
<evidence type="ECO:0000259" key="3">
    <source>
        <dbReference type="PROSITE" id="PS51186"/>
    </source>
</evidence>
<name>A0ABM9AIJ3_9GAMM</name>
<dbReference type="Gene3D" id="3.40.630.30">
    <property type="match status" value="1"/>
</dbReference>
<evidence type="ECO:0000256" key="2">
    <source>
        <dbReference type="ARBA" id="ARBA00023315"/>
    </source>
</evidence>
<feature type="domain" description="N-acetyltransferase" evidence="3">
    <location>
        <begin position="9"/>
        <end position="162"/>
    </location>
</feature>
<keyword evidence="2" id="KW-0012">Acyltransferase</keyword>
<comment type="caution">
    <text evidence="4">The sequence shown here is derived from an EMBL/GenBank/DDBJ whole genome shotgun (WGS) entry which is preliminary data.</text>
</comment>
<accession>A0ABM9AIJ3</accession>
<dbReference type="InterPro" id="IPR050680">
    <property type="entry name" value="YpeA/RimI_acetyltransf"/>
</dbReference>
<evidence type="ECO:0000313" key="5">
    <source>
        <dbReference type="Proteomes" id="UP000838100"/>
    </source>
</evidence>
<dbReference type="PROSITE" id="PS51186">
    <property type="entry name" value="GNAT"/>
    <property type="match status" value="1"/>
</dbReference>
<dbReference type="CDD" id="cd04301">
    <property type="entry name" value="NAT_SF"/>
    <property type="match status" value="1"/>
</dbReference>
<keyword evidence="1" id="KW-0808">Transferase</keyword>
<reference evidence="4" key="1">
    <citation type="submission" date="2021-12" db="EMBL/GenBank/DDBJ databases">
        <authorList>
            <person name="Rodrigo-Torres L."/>
            <person name="Arahal R. D."/>
            <person name="Lucena T."/>
        </authorList>
    </citation>
    <scope>NUCLEOTIDE SEQUENCE</scope>
    <source>
        <strain evidence="4">CECT 8267</strain>
    </source>
</reference>
<dbReference type="InterPro" id="IPR000182">
    <property type="entry name" value="GNAT_dom"/>
</dbReference>
<dbReference type="InterPro" id="IPR016181">
    <property type="entry name" value="Acyl_CoA_acyltransferase"/>
</dbReference>
<dbReference type="PANTHER" id="PTHR43420">
    <property type="entry name" value="ACETYLTRANSFERASE"/>
    <property type="match status" value="1"/>
</dbReference>
<dbReference type="RefSeq" id="WP_237445724.1">
    <property type="nucleotide sequence ID" value="NZ_CAKLPX010000004.1"/>
</dbReference>
<evidence type="ECO:0000313" key="4">
    <source>
        <dbReference type="EMBL" id="CAH0993042.1"/>
    </source>
</evidence>
<evidence type="ECO:0000256" key="1">
    <source>
        <dbReference type="ARBA" id="ARBA00022679"/>
    </source>
</evidence>
<keyword evidence="5" id="KW-1185">Reference proteome</keyword>
<dbReference type="SUPFAM" id="SSF55729">
    <property type="entry name" value="Acyl-CoA N-acyltransferases (Nat)"/>
    <property type="match status" value="1"/>
</dbReference>
<gene>
    <name evidence="4" type="ORF">SIN8267_03181</name>
</gene>
<dbReference type="Pfam" id="PF00583">
    <property type="entry name" value="Acetyltransf_1"/>
    <property type="match status" value="1"/>
</dbReference>
<dbReference type="EMBL" id="CAKLPX010000004">
    <property type="protein sequence ID" value="CAH0993042.1"/>
    <property type="molecule type" value="Genomic_DNA"/>
</dbReference>
<organism evidence="4 5">
    <name type="scientific">Sinobacterium norvegicum</name>
    <dbReference type="NCBI Taxonomy" id="1641715"/>
    <lineage>
        <taxon>Bacteria</taxon>
        <taxon>Pseudomonadati</taxon>
        <taxon>Pseudomonadota</taxon>
        <taxon>Gammaproteobacteria</taxon>
        <taxon>Cellvibrionales</taxon>
        <taxon>Spongiibacteraceae</taxon>
        <taxon>Sinobacterium</taxon>
    </lineage>
</organism>
<sequence length="164" mass="18062">MTLITTLIADYHNPDHGKAIVQLLNNYALDEFGGAEPLSEYCQQNLPAKLAEYPLAFTVLAYDGKTAVGLINCFQTLSTFACQPLINIHDVTVDQSARGKGIATIMLEKVEQVAIERGCCKLTLEVLTGNPIAQRAYEKFGFAGYELGDEHGHALFWQKKLAQK</sequence>
<dbReference type="Proteomes" id="UP000838100">
    <property type="component" value="Unassembled WGS sequence"/>
</dbReference>